<comment type="caution">
    <text evidence="3">The sequence shown here is derived from an EMBL/GenBank/DDBJ whole genome shotgun (WGS) entry which is preliminary data.</text>
</comment>
<name>A0A4Y9R7P1_9MICO</name>
<dbReference type="InterPro" id="IPR027275">
    <property type="entry name" value="PRC-brl_dom"/>
</dbReference>
<dbReference type="Proteomes" id="UP000298127">
    <property type="component" value="Unassembled WGS sequence"/>
</dbReference>
<dbReference type="EMBL" id="SPQZ01000001">
    <property type="protein sequence ID" value="TFV99932.1"/>
    <property type="molecule type" value="Genomic_DNA"/>
</dbReference>
<evidence type="ECO:0000256" key="1">
    <source>
        <dbReference type="SAM" id="MobiDB-lite"/>
    </source>
</evidence>
<dbReference type="AlphaFoldDB" id="A0A4Y9R7P1"/>
<sequence>MLPSNNIQSIVGATLFGTDDDKIGRIAHVLVDAADGHPTWAVVNVGTLTRHSTFVPLNDATWENDDVSVPFSKDVVKHAPRIESDGGLDPAQEQELVSYYSTGSPTDTSGAAPEGAPDTSLGRHEEPR</sequence>
<dbReference type="InterPro" id="IPR014747">
    <property type="entry name" value="Bac_photo_RC_H_C"/>
</dbReference>
<dbReference type="RefSeq" id="WP_135118829.1">
    <property type="nucleotide sequence ID" value="NZ_SPQZ01000001.1"/>
</dbReference>
<dbReference type="SUPFAM" id="SSF50346">
    <property type="entry name" value="PRC-barrel domain"/>
    <property type="match status" value="1"/>
</dbReference>
<keyword evidence="4" id="KW-1185">Reference proteome</keyword>
<proteinExistence type="predicted"/>
<feature type="region of interest" description="Disordered" evidence="1">
    <location>
        <begin position="81"/>
        <end position="128"/>
    </location>
</feature>
<evidence type="ECO:0000313" key="4">
    <source>
        <dbReference type="Proteomes" id="UP000298127"/>
    </source>
</evidence>
<dbReference type="GO" id="GO:0019684">
    <property type="term" value="P:photosynthesis, light reaction"/>
    <property type="evidence" value="ECO:0007669"/>
    <property type="project" value="InterPro"/>
</dbReference>
<dbReference type="Pfam" id="PF05239">
    <property type="entry name" value="PRC"/>
    <property type="match status" value="1"/>
</dbReference>
<organism evidence="3 4">
    <name type="scientific">Orlajensenia leifsoniae</name>
    <dbReference type="NCBI Taxonomy" id="2561933"/>
    <lineage>
        <taxon>Bacteria</taxon>
        <taxon>Bacillati</taxon>
        <taxon>Actinomycetota</taxon>
        <taxon>Actinomycetes</taxon>
        <taxon>Micrococcales</taxon>
        <taxon>Microbacteriaceae</taxon>
        <taxon>Orlajensenia</taxon>
    </lineage>
</organism>
<feature type="domain" description="PRC-barrel" evidence="2">
    <location>
        <begin position="7"/>
        <end position="74"/>
    </location>
</feature>
<accession>A0A4Y9R7P1</accession>
<protein>
    <submittedName>
        <fullName evidence="3">PRC-barrel domain containing protein</fullName>
    </submittedName>
</protein>
<evidence type="ECO:0000313" key="3">
    <source>
        <dbReference type="EMBL" id="TFV99932.1"/>
    </source>
</evidence>
<feature type="compositionally biased region" description="Polar residues" evidence="1">
    <location>
        <begin position="99"/>
        <end position="109"/>
    </location>
</feature>
<evidence type="ECO:0000259" key="2">
    <source>
        <dbReference type="Pfam" id="PF05239"/>
    </source>
</evidence>
<dbReference type="Gene3D" id="3.90.50.10">
    <property type="entry name" value="Photosynthetic Reaction Center, subunit H, domain 2"/>
    <property type="match status" value="1"/>
</dbReference>
<reference evidence="3 4" key="1">
    <citation type="journal article" date="2018" name="J. Microbiol.">
        <title>Leifsonia flava sp. nov., a novel actinobacterium isolated from the rhizosphere of Aquilegia viridiflora.</title>
        <authorList>
            <person name="Cai Y."/>
            <person name="Tao W.Z."/>
            <person name="Ma Y.J."/>
            <person name="Cheng J."/>
            <person name="Zhang M.Y."/>
            <person name="Zhang Y.X."/>
        </authorList>
    </citation>
    <scope>NUCLEOTIDE SEQUENCE [LARGE SCALE GENOMIC DNA]</scope>
    <source>
        <strain evidence="3 4">SYP-B2174</strain>
    </source>
</reference>
<dbReference type="GO" id="GO:0030077">
    <property type="term" value="C:plasma membrane light-harvesting complex"/>
    <property type="evidence" value="ECO:0007669"/>
    <property type="project" value="InterPro"/>
</dbReference>
<gene>
    <name evidence="3" type="ORF">E4M00_01665</name>
</gene>
<dbReference type="InterPro" id="IPR011033">
    <property type="entry name" value="PRC_barrel-like_sf"/>
</dbReference>